<sequence>MLPRSNTSCSLIAVFVRQCVVFLLSIAVVLSMTAHSCEMAARASTQLRHCLILRRGPFPAGETAVVSRSDSLE</sequence>
<protein>
    <submittedName>
        <fullName evidence="1">Uncharacterized protein</fullName>
    </submittedName>
</protein>
<name>A0A6A6VQS3_9PLEO</name>
<organism evidence="1 2">
    <name type="scientific">Sporormia fimetaria CBS 119925</name>
    <dbReference type="NCBI Taxonomy" id="1340428"/>
    <lineage>
        <taxon>Eukaryota</taxon>
        <taxon>Fungi</taxon>
        <taxon>Dikarya</taxon>
        <taxon>Ascomycota</taxon>
        <taxon>Pezizomycotina</taxon>
        <taxon>Dothideomycetes</taxon>
        <taxon>Pleosporomycetidae</taxon>
        <taxon>Pleosporales</taxon>
        <taxon>Sporormiaceae</taxon>
        <taxon>Sporormia</taxon>
    </lineage>
</organism>
<dbReference type="Proteomes" id="UP000799440">
    <property type="component" value="Unassembled WGS sequence"/>
</dbReference>
<reference evidence="1" key="1">
    <citation type="journal article" date="2020" name="Stud. Mycol.">
        <title>101 Dothideomycetes genomes: a test case for predicting lifestyles and emergence of pathogens.</title>
        <authorList>
            <person name="Haridas S."/>
            <person name="Albert R."/>
            <person name="Binder M."/>
            <person name="Bloem J."/>
            <person name="Labutti K."/>
            <person name="Salamov A."/>
            <person name="Andreopoulos B."/>
            <person name="Baker S."/>
            <person name="Barry K."/>
            <person name="Bills G."/>
            <person name="Bluhm B."/>
            <person name="Cannon C."/>
            <person name="Castanera R."/>
            <person name="Culley D."/>
            <person name="Daum C."/>
            <person name="Ezra D."/>
            <person name="Gonzalez J."/>
            <person name="Henrissat B."/>
            <person name="Kuo A."/>
            <person name="Liang C."/>
            <person name="Lipzen A."/>
            <person name="Lutzoni F."/>
            <person name="Magnuson J."/>
            <person name="Mondo S."/>
            <person name="Nolan M."/>
            <person name="Ohm R."/>
            <person name="Pangilinan J."/>
            <person name="Park H.-J."/>
            <person name="Ramirez L."/>
            <person name="Alfaro M."/>
            <person name="Sun H."/>
            <person name="Tritt A."/>
            <person name="Yoshinaga Y."/>
            <person name="Zwiers L.-H."/>
            <person name="Turgeon B."/>
            <person name="Goodwin S."/>
            <person name="Spatafora J."/>
            <person name="Crous P."/>
            <person name="Grigoriev I."/>
        </authorList>
    </citation>
    <scope>NUCLEOTIDE SEQUENCE</scope>
    <source>
        <strain evidence="1">CBS 119925</strain>
    </source>
</reference>
<keyword evidence="2" id="KW-1185">Reference proteome</keyword>
<dbReference type="EMBL" id="MU006562">
    <property type="protein sequence ID" value="KAF2751567.1"/>
    <property type="molecule type" value="Genomic_DNA"/>
</dbReference>
<evidence type="ECO:0000313" key="2">
    <source>
        <dbReference type="Proteomes" id="UP000799440"/>
    </source>
</evidence>
<evidence type="ECO:0000313" key="1">
    <source>
        <dbReference type="EMBL" id="KAF2751567.1"/>
    </source>
</evidence>
<gene>
    <name evidence="1" type="ORF">M011DRAFT_119099</name>
</gene>
<accession>A0A6A6VQS3</accession>
<dbReference type="AlphaFoldDB" id="A0A6A6VQS3"/>
<proteinExistence type="predicted"/>